<dbReference type="PROSITE" id="PS51782">
    <property type="entry name" value="LYSM"/>
    <property type="match status" value="1"/>
</dbReference>
<dbReference type="InterPro" id="IPR011055">
    <property type="entry name" value="Dup_hybrid_motif"/>
</dbReference>
<dbReference type="SMART" id="SM00257">
    <property type="entry name" value="LysM"/>
    <property type="match status" value="1"/>
</dbReference>
<dbReference type="InterPro" id="IPR036779">
    <property type="entry name" value="LysM_dom_sf"/>
</dbReference>
<keyword evidence="5" id="KW-1185">Reference proteome</keyword>
<dbReference type="PROSITE" id="PS51257">
    <property type="entry name" value="PROKAR_LIPOPROTEIN"/>
    <property type="match status" value="1"/>
</dbReference>
<dbReference type="Pfam" id="PF01476">
    <property type="entry name" value="LysM"/>
    <property type="match status" value="1"/>
</dbReference>
<feature type="compositionally biased region" description="Low complexity" evidence="1">
    <location>
        <begin position="106"/>
        <end position="117"/>
    </location>
</feature>
<dbReference type="Proteomes" id="UP001169063">
    <property type="component" value="Unassembled WGS sequence"/>
</dbReference>
<feature type="chain" id="PRO_5045133887" evidence="2">
    <location>
        <begin position="28"/>
        <end position="408"/>
    </location>
</feature>
<dbReference type="CDD" id="cd12797">
    <property type="entry name" value="M23_peptidase"/>
    <property type="match status" value="1"/>
</dbReference>
<dbReference type="EMBL" id="JAUKTR010000001">
    <property type="protein sequence ID" value="MDO1558256.1"/>
    <property type="molecule type" value="Genomic_DNA"/>
</dbReference>
<reference evidence="4" key="1">
    <citation type="submission" date="2023-07" db="EMBL/GenBank/DDBJ databases">
        <title>Brevundimonas soil sp. nov., isolated from the soil of chemical plant.</title>
        <authorList>
            <person name="Wu N."/>
        </authorList>
    </citation>
    <scope>NUCLEOTIDE SEQUENCE</scope>
    <source>
        <strain evidence="4">XZ-24</strain>
    </source>
</reference>
<evidence type="ECO:0000313" key="5">
    <source>
        <dbReference type="Proteomes" id="UP001169063"/>
    </source>
</evidence>
<dbReference type="PRINTS" id="PR01217">
    <property type="entry name" value="PRICHEXTENSN"/>
</dbReference>
<evidence type="ECO:0000313" key="4">
    <source>
        <dbReference type="EMBL" id="MDO1558256.1"/>
    </source>
</evidence>
<dbReference type="CDD" id="cd00118">
    <property type="entry name" value="LysM"/>
    <property type="match status" value="1"/>
</dbReference>
<feature type="region of interest" description="Disordered" evidence="1">
    <location>
        <begin position="210"/>
        <end position="276"/>
    </location>
</feature>
<proteinExistence type="predicted"/>
<feature type="compositionally biased region" description="Basic and acidic residues" evidence="1">
    <location>
        <begin position="385"/>
        <end position="398"/>
    </location>
</feature>
<dbReference type="PANTHER" id="PTHR21666:SF270">
    <property type="entry name" value="MUREIN HYDROLASE ACTIVATOR ENVC"/>
    <property type="match status" value="1"/>
</dbReference>
<dbReference type="InterPro" id="IPR016047">
    <property type="entry name" value="M23ase_b-sheet_dom"/>
</dbReference>
<dbReference type="PANTHER" id="PTHR21666">
    <property type="entry name" value="PEPTIDASE-RELATED"/>
    <property type="match status" value="1"/>
</dbReference>
<accession>A0ABT8SIP9</accession>
<keyword evidence="2" id="KW-0732">Signal</keyword>
<dbReference type="SUPFAM" id="SSF54106">
    <property type="entry name" value="LysM domain"/>
    <property type="match status" value="1"/>
</dbReference>
<dbReference type="RefSeq" id="WP_302108676.1">
    <property type="nucleotide sequence ID" value="NZ_JAUKTR010000001.1"/>
</dbReference>
<comment type="caution">
    <text evidence="4">The sequence shown here is derived from an EMBL/GenBank/DDBJ whole genome shotgun (WGS) entry which is preliminary data.</text>
</comment>
<feature type="domain" description="LysM" evidence="3">
    <location>
        <begin position="157"/>
        <end position="201"/>
    </location>
</feature>
<dbReference type="InterPro" id="IPR018392">
    <property type="entry name" value="LysM"/>
</dbReference>
<dbReference type="InterPro" id="IPR050570">
    <property type="entry name" value="Cell_wall_metabolism_enzyme"/>
</dbReference>
<sequence length="408" mass="42053">MTRRGAPVSRAAVLSASGLALMLAACGGTLPQTPRYATRLDQLPPTPPPAQAPLTEAEPVYEPEPIPAPTEDVTATELAPLPPAQPRDTALASQPIDAPPPPPPADGSAPANEAPANEAEDITSRLNNAPVTQPFPVREPARPAAPAQSQPLPPPGSTYTVQPGDTLSGVGRRFGVRVATLMTLNGLGPEGAVRAGQRLVLPEGVIDNGVDPYATGPAPTPLATPPQRPVTPPPPVQRPAPPPAQTPPPVQRPAPQQPPAQPQPAPPPAATDSADAPRFRWPVDRAEVVGRFGQTGVGLRNDGIVLAAQPNAAVVAAAAGQVVYAGSDIPGLGATVVIDHGDGWGTAYLQLGSVTVRERQQVAAGETLGRTAAAGSNGRSQFQFEIRRRNSPTDRFRPVDPLPLLPGR</sequence>
<feature type="region of interest" description="Disordered" evidence="1">
    <location>
        <begin position="368"/>
        <end position="408"/>
    </location>
</feature>
<dbReference type="Gene3D" id="3.10.350.10">
    <property type="entry name" value="LysM domain"/>
    <property type="match status" value="1"/>
</dbReference>
<gene>
    <name evidence="4" type="ORF">Q0812_02270</name>
</gene>
<evidence type="ECO:0000256" key="1">
    <source>
        <dbReference type="SAM" id="MobiDB-lite"/>
    </source>
</evidence>
<feature type="compositionally biased region" description="Low complexity" evidence="1">
    <location>
        <begin position="134"/>
        <end position="150"/>
    </location>
</feature>
<feature type="compositionally biased region" description="Pro residues" evidence="1">
    <location>
        <begin position="218"/>
        <end position="269"/>
    </location>
</feature>
<organism evidence="4 5">
    <name type="scientific">Peiella sedimenti</name>
    <dbReference type="NCBI Taxonomy" id="3061083"/>
    <lineage>
        <taxon>Bacteria</taxon>
        <taxon>Pseudomonadati</taxon>
        <taxon>Pseudomonadota</taxon>
        <taxon>Alphaproteobacteria</taxon>
        <taxon>Caulobacterales</taxon>
        <taxon>Caulobacteraceae</taxon>
        <taxon>Peiella</taxon>
    </lineage>
</organism>
<feature type="region of interest" description="Disordered" evidence="1">
    <location>
        <begin position="79"/>
        <end position="166"/>
    </location>
</feature>
<dbReference type="Gene3D" id="2.70.70.10">
    <property type="entry name" value="Glucose Permease (Domain IIA)"/>
    <property type="match status" value="1"/>
</dbReference>
<name>A0ABT8SIP9_9CAUL</name>
<dbReference type="SUPFAM" id="SSF51261">
    <property type="entry name" value="Duplicated hybrid motif"/>
    <property type="match status" value="1"/>
</dbReference>
<protein>
    <submittedName>
        <fullName evidence="4">Peptidoglycan DD-metalloendopeptidase family protein</fullName>
    </submittedName>
</protein>
<feature type="signal peptide" evidence="2">
    <location>
        <begin position="1"/>
        <end position="27"/>
    </location>
</feature>
<evidence type="ECO:0000259" key="3">
    <source>
        <dbReference type="PROSITE" id="PS51782"/>
    </source>
</evidence>
<evidence type="ECO:0000256" key="2">
    <source>
        <dbReference type="SAM" id="SignalP"/>
    </source>
</evidence>
<dbReference type="Pfam" id="PF01551">
    <property type="entry name" value="Peptidase_M23"/>
    <property type="match status" value="1"/>
</dbReference>